<reference evidence="2" key="1">
    <citation type="submission" date="2022-11" db="UniProtKB">
        <authorList>
            <consortium name="WormBaseParasite"/>
        </authorList>
    </citation>
    <scope>IDENTIFICATION</scope>
</reference>
<accession>A0A915JMU7</accession>
<keyword evidence="1" id="KW-1185">Reference proteome</keyword>
<dbReference type="WBParaSite" id="nRc.2.0.1.t27510-RA">
    <property type="protein sequence ID" value="nRc.2.0.1.t27510-RA"/>
    <property type="gene ID" value="nRc.2.0.1.g27510"/>
</dbReference>
<sequence length="65" mass="7435">MYIVLTKGSHLANAPMPRCLSGTSRRGMFEGTHVQRTELKWEFKQKKIQATHYSSCFTSLCTIIN</sequence>
<proteinExistence type="predicted"/>
<dbReference type="Proteomes" id="UP000887565">
    <property type="component" value="Unplaced"/>
</dbReference>
<evidence type="ECO:0000313" key="1">
    <source>
        <dbReference type="Proteomes" id="UP000887565"/>
    </source>
</evidence>
<dbReference type="AlphaFoldDB" id="A0A915JMU7"/>
<name>A0A915JMU7_ROMCU</name>
<evidence type="ECO:0000313" key="2">
    <source>
        <dbReference type="WBParaSite" id="nRc.2.0.1.t27510-RA"/>
    </source>
</evidence>
<protein>
    <submittedName>
        <fullName evidence="2">Uncharacterized protein</fullName>
    </submittedName>
</protein>
<organism evidence="1 2">
    <name type="scientific">Romanomermis culicivorax</name>
    <name type="common">Nematode worm</name>
    <dbReference type="NCBI Taxonomy" id="13658"/>
    <lineage>
        <taxon>Eukaryota</taxon>
        <taxon>Metazoa</taxon>
        <taxon>Ecdysozoa</taxon>
        <taxon>Nematoda</taxon>
        <taxon>Enoplea</taxon>
        <taxon>Dorylaimia</taxon>
        <taxon>Mermithida</taxon>
        <taxon>Mermithoidea</taxon>
        <taxon>Mermithidae</taxon>
        <taxon>Romanomermis</taxon>
    </lineage>
</organism>